<feature type="region of interest" description="Disordered" evidence="1">
    <location>
        <begin position="565"/>
        <end position="585"/>
    </location>
</feature>
<reference evidence="3 4" key="1">
    <citation type="submission" date="2020-03" db="EMBL/GenBank/DDBJ databases">
        <title>Whole genome shotgun sequence of Phytohabitans rumicis NBRC 108638.</title>
        <authorList>
            <person name="Komaki H."/>
            <person name="Tamura T."/>
        </authorList>
    </citation>
    <scope>NUCLEOTIDE SEQUENCE [LARGE SCALE GENOMIC DNA]</scope>
    <source>
        <strain evidence="3 4">NBRC 108638</strain>
    </source>
</reference>
<comment type="caution">
    <text evidence="3">The sequence shown here is derived from an EMBL/GenBank/DDBJ whole genome shotgun (WGS) entry which is preliminary data.</text>
</comment>
<gene>
    <name evidence="3" type="ORF">Prum_067930</name>
</gene>
<dbReference type="InterPro" id="IPR046675">
    <property type="entry name" value="DUF6545"/>
</dbReference>
<dbReference type="EMBL" id="BLPG01000001">
    <property type="protein sequence ID" value="GFJ93151.1"/>
    <property type="molecule type" value="Genomic_DNA"/>
</dbReference>
<dbReference type="RefSeq" id="WP_218577423.1">
    <property type="nucleotide sequence ID" value="NZ_BLPG01000001.1"/>
</dbReference>
<protein>
    <recommendedName>
        <fullName evidence="2">DUF6545 domain-containing protein</fullName>
    </recommendedName>
</protein>
<dbReference type="Proteomes" id="UP000482960">
    <property type="component" value="Unassembled WGS sequence"/>
</dbReference>
<dbReference type="SUPFAM" id="SSF53335">
    <property type="entry name" value="S-adenosyl-L-methionine-dependent methyltransferases"/>
    <property type="match status" value="1"/>
</dbReference>
<dbReference type="Gene3D" id="3.40.50.150">
    <property type="entry name" value="Vaccinia Virus protein VP39"/>
    <property type="match status" value="1"/>
</dbReference>
<sequence>MPAPFTIEAFLDHVATARQRTISLEPMTTTTSLGGLAVSTADHDYIVVTDSAVPLHRRHIALHEISHLLLGHHGEPSPEAGDLPSRPLGQWTAAPDTRPALSVEEEQDAESLATTIAELAASAVPGFSAIAWLRRGVDAAVGALAYRTVYRQLYPLWRSLVELQPGIAFEGPASSVADRALPPSEPYRALYRRVIEIHDGIRMSRPFVDPAVVGHAQQLAAAAGMGPDRAEAVGLGAGLAAFVRARGRGTRTAFEDPLVPVLGRLGDDLVSNAEALAWVAAAAARWPLVSDGALDQVSGRARRRRVARHAAGAPGEGWARDVDTGTPSAARMYDFYLGGIHNFPADRRAADEAITRMRLIPDIAKANRAWLGRVVRFLARQGATQFLDIGSGIPTMGNVHEIAQQVAPGARVLYVDIDPVAVMHSRQMLTDNPLAAAVEGDVRRPQELIDRIESDPGLKAIIDLDRPVALILAAVLHFVPDDDEAYGAVEVLRDRLAPGSWLAISHGAVEGFGAVQAAGVQQVYEKTRTPGGLRTREGITRFFDGFDLVQPGIVWIPDWHGRETGAGFDRDPQRSGMLAGVGGRA</sequence>
<dbReference type="Pfam" id="PF04672">
    <property type="entry name" value="Methyltransf_19"/>
    <property type="match status" value="1"/>
</dbReference>
<name>A0A6V8LEB9_9ACTN</name>
<feature type="domain" description="DUF6545" evidence="2">
    <location>
        <begin position="147"/>
        <end position="282"/>
    </location>
</feature>
<keyword evidence="4" id="KW-1185">Reference proteome</keyword>
<feature type="region of interest" description="Disordered" evidence="1">
    <location>
        <begin position="73"/>
        <end position="98"/>
    </location>
</feature>
<evidence type="ECO:0000259" key="2">
    <source>
        <dbReference type="Pfam" id="PF20182"/>
    </source>
</evidence>
<evidence type="ECO:0000313" key="4">
    <source>
        <dbReference type="Proteomes" id="UP000482960"/>
    </source>
</evidence>
<organism evidence="3 4">
    <name type="scientific">Phytohabitans rumicis</name>
    <dbReference type="NCBI Taxonomy" id="1076125"/>
    <lineage>
        <taxon>Bacteria</taxon>
        <taxon>Bacillati</taxon>
        <taxon>Actinomycetota</taxon>
        <taxon>Actinomycetes</taxon>
        <taxon>Micromonosporales</taxon>
        <taxon>Micromonosporaceae</taxon>
    </lineage>
</organism>
<evidence type="ECO:0000256" key="1">
    <source>
        <dbReference type="SAM" id="MobiDB-lite"/>
    </source>
</evidence>
<accession>A0A6V8LEB9</accession>
<dbReference type="InterPro" id="IPR029063">
    <property type="entry name" value="SAM-dependent_MTases_sf"/>
</dbReference>
<dbReference type="InterPro" id="IPR006764">
    <property type="entry name" value="SAM_dep_MeTrfase_SAV2177_type"/>
</dbReference>
<proteinExistence type="predicted"/>
<evidence type="ECO:0000313" key="3">
    <source>
        <dbReference type="EMBL" id="GFJ93151.1"/>
    </source>
</evidence>
<dbReference type="CDD" id="cd02440">
    <property type="entry name" value="AdoMet_MTases"/>
    <property type="match status" value="1"/>
</dbReference>
<dbReference type="AlphaFoldDB" id="A0A6V8LEB9"/>
<dbReference type="Pfam" id="PF20182">
    <property type="entry name" value="DUF6545"/>
    <property type="match status" value="1"/>
</dbReference>
<reference evidence="3 4" key="2">
    <citation type="submission" date="2020-03" db="EMBL/GenBank/DDBJ databases">
        <authorList>
            <person name="Ichikawa N."/>
            <person name="Kimura A."/>
            <person name="Kitahashi Y."/>
            <person name="Uohara A."/>
        </authorList>
    </citation>
    <scope>NUCLEOTIDE SEQUENCE [LARGE SCALE GENOMIC DNA]</scope>
    <source>
        <strain evidence="3 4">NBRC 108638</strain>
    </source>
</reference>